<feature type="DNA-binding region" description="Homeobox" evidence="9">
    <location>
        <begin position="15"/>
        <end position="79"/>
    </location>
</feature>
<dbReference type="Gene3D" id="1.10.10.60">
    <property type="entry name" value="Homeodomain-like"/>
    <property type="match status" value="1"/>
</dbReference>
<comment type="similarity">
    <text evidence="8">Belongs to the WUS homeobox family.</text>
</comment>
<keyword evidence="2" id="KW-0217">Developmental protein</keyword>
<reference evidence="13" key="1">
    <citation type="submission" date="2023-04" db="EMBL/GenBank/DDBJ databases">
        <authorList>
            <person name="Vijverberg K."/>
            <person name="Xiong W."/>
            <person name="Schranz E."/>
        </authorList>
    </citation>
    <scope>NUCLEOTIDE SEQUENCE</scope>
</reference>
<accession>A0AA35YAQ4</accession>
<dbReference type="PANTHER" id="PTHR45940">
    <property type="entry name" value="WUSCHEL-RELATED HOMEOBOX 1-RELATED"/>
    <property type="match status" value="1"/>
</dbReference>
<evidence type="ECO:0000256" key="9">
    <source>
        <dbReference type="PROSITE-ProRule" id="PRU00108"/>
    </source>
</evidence>
<dbReference type="Pfam" id="PF00046">
    <property type="entry name" value="Homeodomain"/>
    <property type="match status" value="1"/>
</dbReference>
<evidence type="ECO:0000256" key="3">
    <source>
        <dbReference type="ARBA" id="ARBA00023015"/>
    </source>
</evidence>
<evidence type="ECO:0000256" key="11">
    <source>
        <dbReference type="SAM" id="MobiDB-lite"/>
    </source>
</evidence>
<dbReference type="SUPFAM" id="SSF46689">
    <property type="entry name" value="Homeodomain-like"/>
    <property type="match status" value="1"/>
</dbReference>
<sequence>MSSVPVKGATRGGDGGRNRWCPTPEQVMLLERMYRGGLKTPSATQIQQITERLSIYGKIQGKNVFYWFQNHKARDRQKLRKKLMTLYQQHRLYPSHDQPSLPFHQVSGVEEESSCITLVNNWTRDLPSSQTCNLMCDCPLVTMMMMDRHGTTPCCTRVPPKTLQLFPVTTTTSTLDVKEDDQFSNP</sequence>
<evidence type="ECO:0000256" key="6">
    <source>
        <dbReference type="ARBA" id="ARBA00023163"/>
    </source>
</evidence>
<dbReference type="GO" id="GO:0003700">
    <property type="term" value="F:DNA-binding transcription factor activity"/>
    <property type="evidence" value="ECO:0007669"/>
    <property type="project" value="InterPro"/>
</dbReference>
<evidence type="ECO:0000313" key="14">
    <source>
        <dbReference type="Proteomes" id="UP001177003"/>
    </source>
</evidence>
<name>A0AA35YAQ4_LACSI</name>
<keyword evidence="6" id="KW-0804">Transcription</keyword>
<dbReference type="AlphaFoldDB" id="A0AA35YAQ4"/>
<keyword evidence="14" id="KW-1185">Reference proteome</keyword>
<evidence type="ECO:0000313" key="13">
    <source>
        <dbReference type="EMBL" id="CAI9264333.1"/>
    </source>
</evidence>
<feature type="domain" description="Homeobox" evidence="12">
    <location>
        <begin position="13"/>
        <end position="78"/>
    </location>
</feature>
<evidence type="ECO:0000256" key="7">
    <source>
        <dbReference type="ARBA" id="ARBA00023242"/>
    </source>
</evidence>
<dbReference type="PROSITE" id="PS50071">
    <property type="entry name" value="HOMEOBOX_2"/>
    <property type="match status" value="1"/>
</dbReference>
<dbReference type="InterPro" id="IPR009057">
    <property type="entry name" value="Homeodomain-like_sf"/>
</dbReference>
<dbReference type="PANTHER" id="PTHR45940:SF42">
    <property type="entry name" value="WUSCHEL-RELATED HOMEOBOX 3"/>
    <property type="match status" value="1"/>
</dbReference>
<dbReference type="CDD" id="cd00086">
    <property type="entry name" value="homeodomain"/>
    <property type="match status" value="1"/>
</dbReference>
<dbReference type="InterPro" id="IPR044555">
    <property type="entry name" value="WUSCHEL-like"/>
</dbReference>
<keyword evidence="5 9" id="KW-0371">Homeobox</keyword>
<keyword evidence="4 9" id="KW-0238">DNA-binding</keyword>
<evidence type="ECO:0000256" key="5">
    <source>
        <dbReference type="ARBA" id="ARBA00023155"/>
    </source>
</evidence>
<dbReference type="SMART" id="SM00389">
    <property type="entry name" value="HOX"/>
    <property type="match status" value="1"/>
</dbReference>
<protein>
    <recommendedName>
        <fullName evidence="12">Homeobox domain-containing protein</fullName>
    </recommendedName>
</protein>
<evidence type="ECO:0000259" key="12">
    <source>
        <dbReference type="PROSITE" id="PS50071"/>
    </source>
</evidence>
<keyword evidence="3" id="KW-0805">Transcription regulation</keyword>
<dbReference type="Proteomes" id="UP001177003">
    <property type="component" value="Chromosome 0"/>
</dbReference>
<evidence type="ECO:0000256" key="10">
    <source>
        <dbReference type="RuleBase" id="RU000682"/>
    </source>
</evidence>
<dbReference type="GO" id="GO:0005634">
    <property type="term" value="C:nucleus"/>
    <property type="evidence" value="ECO:0007669"/>
    <property type="project" value="UniProtKB-SubCell"/>
</dbReference>
<dbReference type="InterPro" id="IPR001356">
    <property type="entry name" value="HD"/>
</dbReference>
<keyword evidence="7 9" id="KW-0539">Nucleus</keyword>
<dbReference type="GO" id="GO:0099402">
    <property type="term" value="P:plant organ development"/>
    <property type="evidence" value="ECO:0007669"/>
    <property type="project" value="InterPro"/>
</dbReference>
<organism evidence="13 14">
    <name type="scientific">Lactuca saligna</name>
    <name type="common">Willowleaf lettuce</name>
    <dbReference type="NCBI Taxonomy" id="75948"/>
    <lineage>
        <taxon>Eukaryota</taxon>
        <taxon>Viridiplantae</taxon>
        <taxon>Streptophyta</taxon>
        <taxon>Embryophyta</taxon>
        <taxon>Tracheophyta</taxon>
        <taxon>Spermatophyta</taxon>
        <taxon>Magnoliopsida</taxon>
        <taxon>eudicotyledons</taxon>
        <taxon>Gunneridae</taxon>
        <taxon>Pentapetalae</taxon>
        <taxon>asterids</taxon>
        <taxon>campanulids</taxon>
        <taxon>Asterales</taxon>
        <taxon>Asteraceae</taxon>
        <taxon>Cichorioideae</taxon>
        <taxon>Cichorieae</taxon>
        <taxon>Lactucinae</taxon>
        <taxon>Lactuca</taxon>
    </lineage>
</organism>
<evidence type="ECO:0000256" key="2">
    <source>
        <dbReference type="ARBA" id="ARBA00022473"/>
    </source>
</evidence>
<comment type="subcellular location">
    <subcellularLocation>
        <location evidence="1 9 10">Nucleus</location>
    </subcellularLocation>
</comment>
<dbReference type="GO" id="GO:0003677">
    <property type="term" value="F:DNA binding"/>
    <property type="evidence" value="ECO:0007669"/>
    <property type="project" value="UniProtKB-UniRule"/>
</dbReference>
<feature type="region of interest" description="Disordered" evidence="11">
    <location>
        <begin position="1"/>
        <end position="20"/>
    </location>
</feature>
<dbReference type="EMBL" id="OX465086">
    <property type="protein sequence ID" value="CAI9264333.1"/>
    <property type="molecule type" value="Genomic_DNA"/>
</dbReference>
<gene>
    <name evidence="13" type="ORF">LSALG_LOCUS4989</name>
</gene>
<evidence type="ECO:0000256" key="1">
    <source>
        <dbReference type="ARBA" id="ARBA00004123"/>
    </source>
</evidence>
<evidence type="ECO:0000256" key="4">
    <source>
        <dbReference type="ARBA" id="ARBA00023125"/>
    </source>
</evidence>
<proteinExistence type="inferred from homology"/>
<evidence type="ECO:0000256" key="8">
    <source>
        <dbReference type="ARBA" id="ARBA00024040"/>
    </source>
</evidence>